<accession>A0A820J1L1</accession>
<organism evidence="2 3">
    <name type="scientific">Adineta steineri</name>
    <dbReference type="NCBI Taxonomy" id="433720"/>
    <lineage>
        <taxon>Eukaryota</taxon>
        <taxon>Metazoa</taxon>
        <taxon>Spiralia</taxon>
        <taxon>Gnathifera</taxon>
        <taxon>Rotifera</taxon>
        <taxon>Eurotatoria</taxon>
        <taxon>Bdelloidea</taxon>
        <taxon>Adinetida</taxon>
        <taxon>Adinetidae</taxon>
        <taxon>Adineta</taxon>
    </lineage>
</organism>
<dbReference type="AlphaFoldDB" id="A0A820J1L1"/>
<feature type="compositionally biased region" description="Low complexity" evidence="1">
    <location>
        <begin position="14"/>
        <end position="24"/>
    </location>
</feature>
<feature type="region of interest" description="Disordered" evidence="1">
    <location>
        <begin position="1"/>
        <end position="25"/>
    </location>
</feature>
<sequence length="226" mass="26089">KDESSKRKKTGPTSNNNNSKGAKSNHLDATLRQVMYCLQPAVRSGIAVFNLNSGDNLSETIFRTVCKSRQKYFERKESEQNDAIEILHRKSKPSQTPHVKQHHTDSRQNVNRRDQNAQRSQLLQLAMDWDCIDVAKELILQNSLDNILNKEEAFLNALTRDLPEFVYEFLKLGIDLGKIFFENDTFFRSKNRYKKFLQRLYNNEAVNSATTQLSAFIESDDVVGKK</sequence>
<gene>
    <name evidence="2" type="ORF">OKA104_LOCUS47072</name>
</gene>
<dbReference type="EMBL" id="CAJOAY010018133">
    <property type="protein sequence ID" value="CAF4317694.1"/>
    <property type="molecule type" value="Genomic_DNA"/>
</dbReference>
<name>A0A820J1L1_9BILA</name>
<comment type="caution">
    <text evidence="2">The sequence shown here is derived from an EMBL/GenBank/DDBJ whole genome shotgun (WGS) entry which is preliminary data.</text>
</comment>
<feature type="compositionally biased region" description="Basic and acidic residues" evidence="1">
    <location>
        <begin position="102"/>
        <end position="115"/>
    </location>
</feature>
<evidence type="ECO:0000313" key="2">
    <source>
        <dbReference type="EMBL" id="CAF4317694.1"/>
    </source>
</evidence>
<evidence type="ECO:0000313" key="3">
    <source>
        <dbReference type="Proteomes" id="UP000663881"/>
    </source>
</evidence>
<evidence type="ECO:0000256" key="1">
    <source>
        <dbReference type="SAM" id="MobiDB-lite"/>
    </source>
</evidence>
<feature type="region of interest" description="Disordered" evidence="1">
    <location>
        <begin position="89"/>
        <end position="115"/>
    </location>
</feature>
<proteinExistence type="predicted"/>
<protein>
    <submittedName>
        <fullName evidence="2">Uncharacterized protein</fullName>
    </submittedName>
</protein>
<dbReference type="Proteomes" id="UP000663881">
    <property type="component" value="Unassembled WGS sequence"/>
</dbReference>
<feature type="non-terminal residue" evidence="2">
    <location>
        <position position="226"/>
    </location>
</feature>
<reference evidence="2" key="1">
    <citation type="submission" date="2021-02" db="EMBL/GenBank/DDBJ databases">
        <authorList>
            <person name="Nowell W R."/>
        </authorList>
    </citation>
    <scope>NUCLEOTIDE SEQUENCE</scope>
</reference>
<feature type="non-terminal residue" evidence="2">
    <location>
        <position position="1"/>
    </location>
</feature>
<feature type="compositionally biased region" description="Basic residues" evidence="1">
    <location>
        <begin position="1"/>
        <end position="10"/>
    </location>
</feature>